<evidence type="ECO:0000313" key="2">
    <source>
        <dbReference type="EMBL" id="KAK0672150.1"/>
    </source>
</evidence>
<reference evidence="2" key="1">
    <citation type="submission" date="2023-06" db="EMBL/GenBank/DDBJ databases">
        <title>Genome-scale phylogeny and comparative genomics of the fungal order Sordariales.</title>
        <authorList>
            <consortium name="Lawrence Berkeley National Laboratory"/>
            <person name="Hensen N."/>
            <person name="Bonometti L."/>
            <person name="Westerberg I."/>
            <person name="Brannstrom I.O."/>
            <person name="Guillou S."/>
            <person name="Cros-Aarteil S."/>
            <person name="Calhoun S."/>
            <person name="Haridas S."/>
            <person name="Kuo A."/>
            <person name="Mondo S."/>
            <person name="Pangilinan J."/>
            <person name="Riley R."/>
            <person name="Labutti K."/>
            <person name="Andreopoulos B."/>
            <person name="Lipzen A."/>
            <person name="Chen C."/>
            <person name="Yanf M."/>
            <person name="Daum C."/>
            <person name="Ng V."/>
            <person name="Clum A."/>
            <person name="Steindorff A."/>
            <person name="Ohm R."/>
            <person name="Martin F."/>
            <person name="Silar P."/>
            <person name="Natvig D."/>
            <person name="Lalanne C."/>
            <person name="Gautier V."/>
            <person name="Ament-Velasquez S.L."/>
            <person name="Kruys A."/>
            <person name="Hutchinson M.I."/>
            <person name="Powell A.J."/>
            <person name="Barry K."/>
            <person name="Miller A.N."/>
            <person name="Grigoriev I.V."/>
            <person name="Debuchy R."/>
            <person name="Gladieux P."/>
            <person name="Thoren M.H."/>
            <person name="Johannesson H."/>
        </authorList>
    </citation>
    <scope>NUCLEOTIDE SEQUENCE</scope>
    <source>
        <strain evidence="2">CBS 307.81</strain>
    </source>
</reference>
<evidence type="ECO:0000256" key="1">
    <source>
        <dbReference type="SAM" id="MobiDB-lite"/>
    </source>
</evidence>
<dbReference type="EMBL" id="JAULSY010000015">
    <property type="protein sequence ID" value="KAK0672150.1"/>
    <property type="molecule type" value="Genomic_DNA"/>
</dbReference>
<feature type="compositionally biased region" description="Polar residues" evidence="1">
    <location>
        <begin position="1"/>
        <end position="21"/>
    </location>
</feature>
<comment type="caution">
    <text evidence="2">The sequence shown here is derived from an EMBL/GenBank/DDBJ whole genome shotgun (WGS) entry which is preliminary data.</text>
</comment>
<dbReference type="Proteomes" id="UP001174997">
    <property type="component" value="Unassembled WGS sequence"/>
</dbReference>
<dbReference type="AlphaFoldDB" id="A0AA40DFB3"/>
<accession>A0AA40DFB3</accession>
<gene>
    <name evidence="2" type="ORF">QBC41DRAFT_362724</name>
</gene>
<evidence type="ECO:0000313" key="3">
    <source>
        <dbReference type="Proteomes" id="UP001174997"/>
    </source>
</evidence>
<organism evidence="2 3">
    <name type="scientific">Cercophora samala</name>
    <dbReference type="NCBI Taxonomy" id="330535"/>
    <lineage>
        <taxon>Eukaryota</taxon>
        <taxon>Fungi</taxon>
        <taxon>Dikarya</taxon>
        <taxon>Ascomycota</taxon>
        <taxon>Pezizomycotina</taxon>
        <taxon>Sordariomycetes</taxon>
        <taxon>Sordariomycetidae</taxon>
        <taxon>Sordariales</taxon>
        <taxon>Lasiosphaeriaceae</taxon>
        <taxon>Cercophora</taxon>
    </lineage>
</organism>
<proteinExistence type="predicted"/>
<protein>
    <submittedName>
        <fullName evidence="2">Uncharacterized protein</fullName>
    </submittedName>
</protein>
<name>A0AA40DFB3_9PEZI</name>
<sequence>MASQSKVEINYRCTNPSHNHSQPPPFNLPKAYRASDWVKDKPRVEKYLTTCDLSTQILKVHHDPNTQFPPDAYDWAIKTEPNPNKPAGTVHNYLAKVLAINTPDVQQYSGFEGLQLTLMMIAVAHDAPVIDIYYEICRPDTQEKRDEMRKHGLARARPLITNQATVCSWRSITEEREHLEVCAAFTVRITGTPEGVHALFYDILIKVRQYKCMVVKMAIELSRDFTKD</sequence>
<feature type="region of interest" description="Disordered" evidence="1">
    <location>
        <begin position="1"/>
        <end position="26"/>
    </location>
</feature>
<keyword evidence="3" id="KW-1185">Reference proteome</keyword>